<dbReference type="GO" id="GO:0016020">
    <property type="term" value="C:membrane"/>
    <property type="evidence" value="ECO:0007669"/>
    <property type="project" value="UniProtKB-SubCell"/>
</dbReference>
<protein>
    <recommendedName>
        <fullName evidence="6">ABC transmembrane type-1 domain-containing protein</fullName>
    </recommendedName>
</protein>
<gene>
    <name evidence="7" type="ORF">ONB1V03_LOCUS20950</name>
</gene>
<dbReference type="AlphaFoldDB" id="A0A7R9QZR2"/>
<evidence type="ECO:0000256" key="3">
    <source>
        <dbReference type="ARBA" id="ARBA00022989"/>
    </source>
</evidence>
<dbReference type="InterPro" id="IPR036640">
    <property type="entry name" value="ABC1_TM_sf"/>
</dbReference>
<organism evidence="7">
    <name type="scientific">Oppiella nova</name>
    <dbReference type="NCBI Taxonomy" id="334625"/>
    <lineage>
        <taxon>Eukaryota</taxon>
        <taxon>Metazoa</taxon>
        <taxon>Ecdysozoa</taxon>
        <taxon>Arthropoda</taxon>
        <taxon>Chelicerata</taxon>
        <taxon>Arachnida</taxon>
        <taxon>Acari</taxon>
        <taxon>Acariformes</taxon>
        <taxon>Sarcoptiformes</taxon>
        <taxon>Oribatida</taxon>
        <taxon>Brachypylina</taxon>
        <taxon>Oppioidea</taxon>
        <taxon>Oppiidae</taxon>
        <taxon>Oppiella</taxon>
    </lineage>
</organism>
<feature type="non-terminal residue" evidence="7">
    <location>
        <position position="268"/>
    </location>
</feature>
<evidence type="ECO:0000313" key="8">
    <source>
        <dbReference type="Proteomes" id="UP000728032"/>
    </source>
</evidence>
<dbReference type="SUPFAM" id="SSF90123">
    <property type="entry name" value="ABC transporter transmembrane region"/>
    <property type="match status" value="1"/>
</dbReference>
<proteinExistence type="predicted"/>
<keyword evidence="2 5" id="KW-0812">Transmembrane</keyword>
<name>A0A7R9QZR2_9ACAR</name>
<feature type="domain" description="ABC transmembrane type-1" evidence="6">
    <location>
        <begin position="30"/>
        <end position="268"/>
    </location>
</feature>
<feature type="non-terminal residue" evidence="7">
    <location>
        <position position="1"/>
    </location>
</feature>
<dbReference type="EMBL" id="OC952918">
    <property type="protein sequence ID" value="CAD7664392.1"/>
    <property type="molecule type" value="Genomic_DNA"/>
</dbReference>
<dbReference type="PANTHER" id="PTHR43394">
    <property type="entry name" value="ATP-DEPENDENT PERMEASE MDL1, MITOCHONDRIAL"/>
    <property type="match status" value="1"/>
</dbReference>
<dbReference type="InterPro" id="IPR039421">
    <property type="entry name" value="Type_1_exporter"/>
</dbReference>
<evidence type="ECO:0000256" key="4">
    <source>
        <dbReference type="ARBA" id="ARBA00023136"/>
    </source>
</evidence>
<keyword evidence="3 5" id="KW-1133">Transmembrane helix</keyword>
<dbReference type="InterPro" id="IPR011527">
    <property type="entry name" value="ABC1_TM_dom"/>
</dbReference>
<sequence>PADASKPPPPLSLRQLFRYADTTDRLFVTLGAVIAAVTGFSWNLLTIAFGDVVDVFVDYERALNANHTSNATQSEFLSEVYFFSAALFCLWVVNSVCNYLIMVLFPLAAINQIRKIKTLYFASLLKQDIAWYDTKSASGDFASRVTADLKRIEDGMNEKLGLAIYNAATAVIAIATAFIYGWKLTLIIISLLPFLAFGTSIMNKVQATFARKEVESYAAAGSVAEEVISGIRTVLAFGGQQKESSRYESHLVPAMRSGVRRNFMTGLG</sequence>
<evidence type="ECO:0000313" key="7">
    <source>
        <dbReference type="EMBL" id="CAD7664392.1"/>
    </source>
</evidence>
<feature type="transmembrane region" description="Helical" evidence="5">
    <location>
        <begin position="80"/>
        <end position="107"/>
    </location>
</feature>
<keyword evidence="4 5" id="KW-0472">Membrane</keyword>
<dbReference type="OrthoDB" id="6515795at2759"/>
<reference evidence="7" key="1">
    <citation type="submission" date="2020-11" db="EMBL/GenBank/DDBJ databases">
        <authorList>
            <person name="Tran Van P."/>
        </authorList>
    </citation>
    <scope>NUCLEOTIDE SEQUENCE</scope>
</reference>
<dbReference type="CDD" id="cd18577">
    <property type="entry name" value="ABC_6TM_Pgp_ABCB1_D1_like"/>
    <property type="match status" value="1"/>
</dbReference>
<dbReference type="GO" id="GO:0140359">
    <property type="term" value="F:ABC-type transporter activity"/>
    <property type="evidence" value="ECO:0007669"/>
    <property type="project" value="InterPro"/>
</dbReference>
<feature type="transmembrane region" description="Helical" evidence="5">
    <location>
        <begin position="26"/>
        <end position="49"/>
    </location>
</feature>
<dbReference type="Gene3D" id="1.20.1560.10">
    <property type="entry name" value="ABC transporter type 1, transmembrane domain"/>
    <property type="match status" value="1"/>
</dbReference>
<dbReference type="EMBL" id="CAJPVJ010038093">
    <property type="protein sequence ID" value="CAG2181529.1"/>
    <property type="molecule type" value="Genomic_DNA"/>
</dbReference>
<dbReference type="GO" id="GO:0005524">
    <property type="term" value="F:ATP binding"/>
    <property type="evidence" value="ECO:0007669"/>
    <property type="project" value="InterPro"/>
</dbReference>
<evidence type="ECO:0000256" key="1">
    <source>
        <dbReference type="ARBA" id="ARBA00004141"/>
    </source>
</evidence>
<keyword evidence="8" id="KW-1185">Reference proteome</keyword>
<accession>A0A7R9QZR2</accession>
<evidence type="ECO:0000256" key="5">
    <source>
        <dbReference type="SAM" id="Phobius"/>
    </source>
</evidence>
<feature type="transmembrane region" description="Helical" evidence="5">
    <location>
        <begin position="186"/>
        <end position="203"/>
    </location>
</feature>
<dbReference type="PROSITE" id="PS50929">
    <property type="entry name" value="ABC_TM1F"/>
    <property type="match status" value="1"/>
</dbReference>
<dbReference type="Proteomes" id="UP000728032">
    <property type="component" value="Unassembled WGS sequence"/>
</dbReference>
<evidence type="ECO:0000259" key="6">
    <source>
        <dbReference type="PROSITE" id="PS50929"/>
    </source>
</evidence>
<evidence type="ECO:0000256" key="2">
    <source>
        <dbReference type="ARBA" id="ARBA00022692"/>
    </source>
</evidence>
<comment type="subcellular location">
    <subcellularLocation>
        <location evidence="1">Membrane</location>
        <topology evidence="1">Multi-pass membrane protein</topology>
    </subcellularLocation>
</comment>
<dbReference type="Pfam" id="PF00664">
    <property type="entry name" value="ABC_membrane"/>
    <property type="match status" value="1"/>
</dbReference>
<feature type="transmembrane region" description="Helical" evidence="5">
    <location>
        <begin position="160"/>
        <end position="180"/>
    </location>
</feature>